<feature type="region of interest" description="Disordered" evidence="1">
    <location>
        <begin position="205"/>
        <end position="260"/>
    </location>
</feature>
<accession>A0AAD7DI13</accession>
<evidence type="ECO:0000313" key="2">
    <source>
        <dbReference type="EMBL" id="KAJ7691833.1"/>
    </source>
</evidence>
<dbReference type="EMBL" id="JARKIB010000794">
    <property type="protein sequence ID" value="KAJ7691833.1"/>
    <property type="molecule type" value="Genomic_DNA"/>
</dbReference>
<comment type="caution">
    <text evidence="2">The sequence shown here is derived from an EMBL/GenBank/DDBJ whole genome shotgun (WGS) entry which is preliminary data.</text>
</comment>
<evidence type="ECO:0000313" key="3">
    <source>
        <dbReference type="Proteomes" id="UP001215598"/>
    </source>
</evidence>
<keyword evidence="3" id="KW-1185">Reference proteome</keyword>
<feature type="compositionally biased region" description="Gly residues" evidence="1">
    <location>
        <begin position="209"/>
        <end position="228"/>
    </location>
</feature>
<dbReference type="Proteomes" id="UP001215598">
    <property type="component" value="Unassembled WGS sequence"/>
</dbReference>
<protein>
    <submittedName>
        <fullName evidence="2">Uncharacterized protein</fullName>
    </submittedName>
</protein>
<dbReference type="AlphaFoldDB" id="A0AAD7DI13"/>
<proteinExistence type="predicted"/>
<evidence type="ECO:0000256" key="1">
    <source>
        <dbReference type="SAM" id="MobiDB-lite"/>
    </source>
</evidence>
<name>A0AAD7DI13_9AGAR</name>
<reference evidence="2" key="1">
    <citation type="submission" date="2023-03" db="EMBL/GenBank/DDBJ databases">
        <title>Massive genome expansion in bonnet fungi (Mycena s.s.) driven by repeated elements and novel gene families across ecological guilds.</title>
        <authorList>
            <consortium name="Lawrence Berkeley National Laboratory"/>
            <person name="Harder C.B."/>
            <person name="Miyauchi S."/>
            <person name="Viragh M."/>
            <person name="Kuo A."/>
            <person name="Thoen E."/>
            <person name="Andreopoulos B."/>
            <person name="Lu D."/>
            <person name="Skrede I."/>
            <person name="Drula E."/>
            <person name="Henrissat B."/>
            <person name="Morin E."/>
            <person name="Kohler A."/>
            <person name="Barry K."/>
            <person name="LaButti K."/>
            <person name="Morin E."/>
            <person name="Salamov A."/>
            <person name="Lipzen A."/>
            <person name="Mereny Z."/>
            <person name="Hegedus B."/>
            <person name="Baldrian P."/>
            <person name="Stursova M."/>
            <person name="Weitz H."/>
            <person name="Taylor A."/>
            <person name="Grigoriev I.V."/>
            <person name="Nagy L.G."/>
            <person name="Martin F."/>
            <person name="Kauserud H."/>
        </authorList>
    </citation>
    <scope>NUCLEOTIDE SEQUENCE</scope>
    <source>
        <strain evidence="2">CBHHK182m</strain>
    </source>
</reference>
<organism evidence="2 3">
    <name type="scientific">Mycena metata</name>
    <dbReference type="NCBI Taxonomy" id="1033252"/>
    <lineage>
        <taxon>Eukaryota</taxon>
        <taxon>Fungi</taxon>
        <taxon>Dikarya</taxon>
        <taxon>Basidiomycota</taxon>
        <taxon>Agaricomycotina</taxon>
        <taxon>Agaricomycetes</taxon>
        <taxon>Agaricomycetidae</taxon>
        <taxon>Agaricales</taxon>
        <taxon>Marasmiineae</taxon>
        <taxon>Mycenaceae</taxon>
        <taxon>Mycena</taxon>
    </lineage>
</organism>
<gene>
    <name evidence="2" type="ORF">B0H16DRAFT_1486645</name>
</gene>
<sequence>MLQAESAAKIFQEKPKWVLTTPKRFPRKGVHVYYRAKSPSSILQAEKLGSRFPNAGEEGKNACTDAVERTDKDETPILAVVLAASRAFANNAPRTGEEIEVHEALLREPEVCLAIGIANGVVFSPHEDIFGDADLHSNCTLEIRLGDGSGDNSVVDRGGDGGATVQVAGYAITRVETAVSEVQRGLVPVTVGDVHVDLALGSLTKTAGSEGGGGAPTRGGGAGHGVSGMSGKCENPAKRGAGMWQKPGRPEIWPRGARETSRGAKERIKRFWLQSHSANSVGALIPERVGDPLFRQAKWHPHWLNVASLLAFYTLSASIVSSSLLSAPTPPPSHRRTLVGGTPTRGTFVNNCILTSTHANGPSGLNSWMLCPPLPRGVSGAQHGCGRSGRRRMTAVAVHPASMSSVETGKMR</sequence>